<evidence type="ECO:0000256" key="1">
    <source>
        <dbReference type="ARBA" id="ARBA00022722"/>
    </source>
</evidence>
<proteinExistence type="predicted"/>
<name>A0ABU1J7G0_9MICC</name>
<evidence type="ECO:0000256" key="3">
    <source>
        <dbReference type="ARBA" id="ARBA00022759"/>
    </source>
</evidence>
<dbReference type="PANTHER" id="PTHR33146">
    <property type="entry name" value="ENDONUCLEASE 4"/>
    <property type="match status" value="1"/>
</dbReference>
<dbReference type="RefSeq" id="WP_296363537.1">
    <property type="nucleotide sequence ID" value="NZ_BAAAHY010000006.1"/>
</dbReference>
<evidence type="ECO:0000313" key="8">
    <source>
        <dbReference type="Proteomes" id="UP001185069"/>
    </source>
</evidence>
<dbReference type="Gene3D" id="1.10.575.10">
    <property type="entry name" value="P1 Nuclease"/>
    <property type="match status" value="1"/>
</dbReference>
<keyword evidence="8" id="KW-1185">Reference proteome</keyword>
<evidence type="ECO:0008006" key="9">
    <source>
        <dbReference type="Google" id="ProtNLM"/>
    </source>
</evidence>
<evidence type="ECO:0000256" key="4">
    <source>
        <dbReference type="ARBA" id="ARBA00022801"/>
    </source>
</evidence>
<reference evidence="7 8" key="1">
    <citation type="submission" date="2023-07" db="EMBL/GenBank/DDBJ databases">
        <title>Sequencing the genomes of 1000 actinobacteria strains.</title>
        <authorList>
            <person name="Klenk H.-P."/>
        </authorList>
    </citation>
    <scope>NUCLEOTIDE SEQUENCE [LARGE SCALE GENOMIC DNA]</scope>
    <source>
        <strain evidence="7 8">DSM 14555</strain>
    </source>
</reference>
<comment type="caution">
    <text evidence="7">The sequence shown here is derived from an EMBL/GenBank/DDBJ whole genome shotgun (WGS) entry which is preliminary data.</text>
</comment>
<dbReference type="Pfam" id="PF02265">
    <property type="entry name" value="S1-P1_nuclease"/>
    <property type="match status" value="1"/>
</dbReference>
<accession>A0ABU1J7G0</accession>
<dbReference type="InterPro" id="IPR008947">
    <property type="entry name" value="PLipase_C/P1_nuclease_dom_sf"/>
</dbReference>
<dbReference type="CDD" id="cd11010">
    <property type="entry name" value="S1-P1_nuclease"/>
    <property type="match status" value="1"/>
</dbReference>
<dbReference type="Proteomes" id="UP001185069">
    <property type="component" value="Unassembled WGS sequence"/>
</dbReference>
<gene>
    <name evidence="7" type="ORF">JOE69_000541</name>
</gene>
<evidence type="ECO:0000313" key="7">
    <source>
        <dbReference type="EMBL" id="MDR6268303.1"/>
    </source>
</evidence>
<keyword evidence="4" id="KW-0378">Hydrolase</keyword>
<keyword evidence="2" id="KW-0479">Metal-binding</keyword>
<keyword evidence="3" id="KW-0255">Endonuclease</keyword>
<evidence type="ECO:0000256" key="6">
    <source>
        <dbReference type="ARBA" id="ARBA00023180"/>
    </source>
</evidence>
<dbReference type="SUPFAM" id="SSF48537">
    <property type="entry name" value="Phospholipase C/P1 nuclease"/>
    <property type="match status" value="1"/>
</dbReference>
<organism evidence="7 8">
    <name type="scientific">Arthrobacter russicus</name>
    <dbReference type="NCBI Taxonomy" id="172040"/>
    <lineage>
        <taxon>Bacteria</taxon>
        <taxon>Bacillati</taxon>
        <taxon>Actinomycetota</taxon>
        <taxon>Actinomycetes</taxon>
        <taxon>Micrococcales</taxon>
        <taxon>Micrococcaceae</taxon>
        <taxon>Arthrobacter</taxon>
    </lineage>
</organism>
<keyword evidence="5" id="KW-1015">Disulfide bond</keyword>
<dbReference type="InterPro" id="IPR003154">
    <property type="entry name" value="S1/P1nuclease"/>
</dbReference>
<evidence type="ECO:0000256" key="2">
    <source>
        <dbReference type="ARBA" id="ARBA00022723"/>
    </source>
</evidence>
<keyword evidence="6" id="KW-0325">Glycoprotein</keyword>
<dbReference type="PANTHER" id="PTHR33146:SF26">
    <property type="entry name" value="ENDONUCLEASE 4"/>
    <property type="match status" value="1"/>
</dbReference>
<dbReference type="EMBL" id="JAVDQF010000001">
    <property type="protein sequence ID" value="MDR6268303.1"/>
    <property type="molecule type" value="Genomic_DNA"/>
</dbReference>
<sequence>MSGIFVTGFIATAITLTGAPQANAWGTSGHNIAAGLAESRLTPTAKQEVDRLLAGESKPTLSGVSTWADQIRSDGSALGKESGAWHYVNIAENNCSYDPAVNGNNGSNIVEALRNQTAILADRTQSDASRNQALKFVVHLAEDIAQPMHGGYARDRGGNSTNVTYLGSKTNLHSVWDSRLLAAGKKSDATYVKELTAQPTPALGSTDPAAWVKESCNIAVSPGVYPANSTIGNEYTAKYLPVAENQLKMSGERLARLINTALANG</sequence>
<evidence type="ECO:0000256" key="5">
    <source>
        <dbReference type="ARBA" id="ARBA00023157"/>
    </source>
</evidence>
<keyword evidence="1" id="KW-0540">Nuclease</keyword>
<protein>
    <recommendedName>
        <fullName evidence="9">Endonuclease</fullName>
    </recommendedName>
</protein>